<dbReference type="Gene3D" id="3.30.360.10">
    <property type="entry name" value="Dihydrodipicolinate Reductase, domain 2"/>
    <property type="match status" value="1"/>
</dbReference>
<dbReference type="RefSeq" id="WP_099150394.1">
    <property type="nucleotide sequence ID" value="NZ_PDUD01000018.1"/>
</dbReference>
<comment type="caution">
    <text evidence="5">The sequence shown here is derived from an EMBL/GenBank/DDBJ whole genome shotgun (WGS) entry which is preliminary data.</text>
</comment>
<proteinExistence type="inferred from homology"/>
<sequence>MSETFNWGIIGAGRIARKFASDLKTIKNARLSAVASRDQGRAQTFADEYSAPYAYGTYEEILDCPELDAVYIATRHPGHAAASILCLDKGIPVLCEKPFAMNTGEVEQMIAAARRSNTFLMEAIWTRFLPTTRQALKWIAEGKIGEVQSVKADFGFKAERNLEGRLYNKELGGGSLLDIGIYPTFLSLLLLGKPQEILAHGVIGPTGIDEEMAAIFTYEGGKMAQIHSTIRADTKTEAFIYGSEGVIHIHSRWHEPTSMSLLLPGERPQDVFFDYPCIGYAYEAEEVMSCLAEGKKESEALPLSFSLDLIQLLDSMREKIGLTYRADS</sequence>
<dbReference type="SUPFAM" id="SSF51735">
    <property type="entry name" value="NAD(P)-binding Rossmann-fold domains"/>
    <property type="match status" value="1"/>
</dbReference>
<dbReference type="InterPro" id="IPR055170">
    <property type="entry name" value="GFO_IDH_MocA-like_dom"/>
</dbReference>
<dbReference type="InterPro" id="IPR036291">
    <property type="entry name" value="NAD(P)-bd_dom_sf"/>
</dbReference>
<dbReference type="PANTHER" id="PTHR22604:SF105">
    <property type="entry name" value="TRANS-1,2-DIHYDROBENZENE-1,2-DIOL DEHYDROGENASE"/>
    <property type="match status" value="1"/>
</dbReference>
<dbReference type="PANTHER" id="PTHR22604">
    <property type="entry name" value="OXIDOREDUCTASES"/>
    <property type="match status" value="1"/>
</dbReference>
<organism evidence="5 6">
    <name type="scientific">Flavilitoribacter nigricans (strain ATCC 23147 / DSM 23189 / NBRC 102662 / NCIMB 1420 / SS-2)</name>
    <name type="common">Lewinella nigricans</name>
    <dbReference type="NCBI Taxonomy" id="1122177"/>
    <lineage>
        <taxon>Bacteria</taxon>
        <taxon>Pseudomonadati</taxon>
        <taxon>Bacteroidota</taxon>
        <taxon>Saprospiria</taxon>
        <taxon>Saprospirales</taxon>
        <taxon>Lewinellaceae</taxon>
        <taxon>Flavilitoribacter</taxon>
    </lineage>
</organism>
<reference evidence="5 6" key="1">
    <citation type="submission" date="2017-10" db="EMBL/GenBank/DDBJ databases">
        <title>The draft genome sequence of Lewinella nigricans NBRC 102662.</title>
        <authorList>
            <person name="Wang K."/>
        </authorList>
    </citation>
    <scope>NUCLEOTIDE SEQUENCE [LARGE SCALE GENOMIC DNA]</scope>
    <source>
        <strain evidence="5 6">NBRC 102662</strain>
    </source>
</reference>
<dbReference type="InterPro" id="IPR050984">
    <property type="entry name" value="Gfo/Idh/MocA_domain"/>
</dbReference>
<dbReference type="Pfam" id="PF01408">
    <property type="entry name" value="GFO_IDH_MocA"/>
    <property type="match status" value="1"/>
</dbReference>
<evidence type="ECO:0000256" key="2">
    <source>
        <dbReference type="ARBA" id="ARBA00023002"/>
    </source>
</evidence>
<dbReference type="OrthoDB" id="9815825at2"/>
<evidence type="ECO:0000259" key="3">
    <source>
        <dbReference type="Pfam" id="PF01408"/>
    </source>
</evidence>
<evidence type="ECO:0000313" key="5">
    <source>
        <dbReference type="EMBL" id="PHN06410.1"/>
    </source>
</evidence>
<dbReference type="InterPro" id="IPR000683">
    <property type="entry name" value="Gfo/Idh/MocA-like_OxRdtase_N"/>
</dbReference>
<evidence type="ECO:0000259" key="4">
    <source>
        <dbReference type="Pfam" id="PF22725"/>
    </source>
</evidence>
<dbReference type="Gene3D" id="3.40.50.720">
    <property type="entry name" value="NAD(P)-binding Rossmann-like Domain"/>
    <property type="match status" value="1"/>
</dbReference>
<dbReference type="GO" id="GO:0000166">
    <property type="term" value="F:nucleotide binding"/>
    <property type="evidence" value="ECO:0007669"/>
    <property type="project" value="InterPro"/>
</dbReference>
<dbReference type="EMBL" id="PDUD01000018">
    <property type="protein sequence ID" value="PHN06410.1"/>
    <property type="molecule type" value="Genomic_DNA"/>
</dbReference>
<comment type="similarity">
    <text evidence="1">Belongs to the Gfo/Idh/MocA family.</text>
</comment>
<evidence type="ECO:0000256" key="1">
    <source>
        <dbReference type="ARBA" id="ARBA00010928"/>
    </source>
</evidence>
<dbReference type="GO" id="GO:0016491">
    <property type="term" value="F:oxidoreductase activity"/>
    <property type="evidence" value="ECO:0007669"/>
    <property type="project" value="UniProtKB-KW"/>
</dbReference>
<evidence type="ECO:0000313" key="6">
    <source>
        <dbReference type="Proteomes" id="UP000223913"/>
    </source>
</evidence>
<gene>
    <name evidence="5" type="ORF">CRP01_12640</name>
</gene>
<name>A0A2D0NDF7_FLAN2</name>
<feature type="domain" description="Gfo/Idh/MocA-like oxidoreductase N-terminal" evidence="3">
    <location>
        <begin position="5"/>
        <end position="121"/>
    </location>
</feature>
<protein>
    <submittedName>
        <fullName evidence="5">Oxidoreductase</fullName>
    </submittedName>
</protein>
<dbReference type="SUPFAM" id="SSF55347">
    <property type="entry name" value="Glyceraldehyde-3-phosphate dehydrogenase-like, C-terminal domain"/>
    <property type="match status" value="1"/>
</dbReference>
<feature type="domain" description="GFO/IDH/MocA-like oxidoreductase" evidence="4">
    <location>
        <begin position="133"/>
        <end position="247"/>
    </location>
</feature>
<dbReference type="AlphaFoldDB" id="A0A2D0NDF7"/>
<dbReference type="Pfam" id="PF22725">
    <property type="entry name" value="GFO_IDH_MocA_C3"/>
    <property type="match status" value="1"/>
</dbReference>
<accession>A0A2D0NDF7</accession>
<dbReference type="Proteomes" id="UP000223913">
    <property type="component" value="Unassembled WGS sequence"/>
</dbReference>
<keyword evidence="2" id="KW-0560">Oxidoreductase</keyword>
<keyword evidence="6" id="KW-1185">Reference proteome</keyword>